<feature type="transmembrane region" description="Helical" evidence="1">
    <location>
        <begin position="29"/>
        <end position="50"/>
    </location>
</feature>
<dbReference type="Proteomes" id="UP000006860">
    <property type="component" value="Chromosome"/>
</dbReference>
<accession>F0SSB0</accession>
<keyword evidence="1" id="KW-0812">Transmembrane</keyword>
<dbReference type="EMBL" id="CP002546">
    <property type="protein sequence ID" value="ADY58121.1"/>
    <property type="molecule type" value="Genomic_DNA"/>
</dbReference>
<evidence type="ECO:0000256" key="1">
    <source>
        <dbReference type="SAM" id="Phobius"/>
    </source>
</evidence>
<dbReference type="RefSeq" id="WP_013626865.1">
    <property type="nucleotide sequence ID" value="NC_015174.1"/>
</dbReference>
<dbReference type="AlphaFoldDB" id="F0SSB0"/>
<keyword evidence="1" id="KW-1133">Transmembrane helix</keyword>
<gene>
    <name evidence="2" type="ordered locus">Plabr_0494</name>
</gene>
<sequence>MKSMFDELTTTVWLYGQFYVRWAEHRWSVIGPSDYGVILISVGVFGWLLMRSASRK</sequence>
<evidence type="ECO:0000313" key="3">
    <source>
        <dbReference type="Proteomes" id="UP000006860"/>
    </source>
</evidence>
<dbReference type="KEGG" id="pbs:Plabr_0494"/>
<reference evidence="3" key="1">
    <citation type="submission" date="2011-02" db="EMBL/GenBank/DDBJ databases">
        <title>The complete genome of Planctomyces brasiliensis DSM 5305.</title>
        <authorList>
            <person name="Lucas S."/>
            <person name="Copeland A."/>
            <person name="Lapidus A."/>
            <person name="Bruce D."/>
            <person name="Goodwin L."/>
            <person name="Pitluck S."/>
            <person name="Kyrpides N."/>
            <person name="Mavromatis K."/>
            <person name="Pagani I."/>
            <person name="Ivanova N."/>
            <person name="Ovchinnikova G."/>
            <person name="Lu M."/>
            <person name="Detter J.C."/>
            <person name="Han C."/>
            <person name="Land M."/>
            <person name="Hauser L."/>
            <person name="Markowitz V."/>
            <person name="Cheng J.-F."/>
            <person name="Hugenholtz P."/>
            <person name="Woyke T."/>
            <person name="Wu D."/>
            <person name="Tindall B."/>
            <person name="Pomrenke H.G."/>
            <person name="Brambilla E."/>
            <person name="Klenk H.-P."/>
            <person name="Eisen J.A."/>
        </authorList>
    </citation>
    <scope>NUCLEOTIDE SEQUENCE [LARGE SCALE GENOMIC DNA]</scope>
    <source>
        <strain evidence="3">ATCC 49424 / DSM 5305 / JCM 21570 / NBRC 103401 / IFAM 1448</strain>
    </source>
</reference>
<proteinExistence type="predicted"/>
<keyword evidence="1" id="KW-0472">Membrane</keyword>
<organism evidence="2 3">
    <name type="scientific">Rubinisphaera brasiliensis (strain ATCC 49424 / DSM 5305 / JCM 21570 / IAM 15109 / NBRC 103401 / IFAM 1448)</name>
    <name type="common">Planctomyces brasiliensis</name>
    <dbReference type="NCBI Taxonomy" id="756272"/>
    <lineage>
        <taxon>Bacteria</taxon>
        <taxon>Pseudomonadati</taxon>
        <taxon>Planctomycetota</taxon>
        <taxon>Planctomycetia</taxon>
        <taxon>Planctomycetales</taxon>
        <taxon>Planctomycetaceae</taxon>
        <taxon>Rubinisphaera</taxon>
    </lineage>
</organism>
<protein>
    <submittedName>
        <fullName evidence="2">Uncharacterized protein</fullName>
    </submittedName>
</protein>
<dbReference type="HOGENOM" id="CLU_3171444_0_0_0"/>
<keyword evidence="3" id="KW-1185">Reference proteome</keyword>
<evidence type="ECO:0000313" key="2">
    <source>
        <dbReference type="EMBL" id="ADY58121.1"/>
    </source>
</evidence>
<name>F0SSB0_RUBBR</name>